<dbReference type="Pfam" id="PF19841">
    <property type="entry name" value="GldN"/>
    <property type="match status" value="1"/>
</dbReference>
<proteinExistence type="predicted"/>
<dbReference type="RefSeq" id="WP_309532566.1">
    <property type="nucleotide sequence ID" value="NZ_CP133721.1"/>
</dbReference>
<reference evidence="2" key="1">
    <citation type="submission" date="2023-09" db="EMBL/GenBank/DDBJ databases">
        <title>Flavobacterium sp. 20NA77.7 isolated from freshwater.</title>
        <authorList>
            <person name="Le V."/>
            <person name="Ko S.-R."/>
            <person name="Ahn C.-Y."/>
            <person name="Oh H.-M."/>
        </authorList>
    </citation>
    <scope>NUCLEOTIDE SEQUENCE</scope>
    <source>
        <strain evidence="2">20NA77.7</strain>
    </source>
</reference>
<protein>
    <submittedName>
        <fullName evidence="2">Gliding motility protein GldN</fullName>
    </submittedName>
</protein>
<sequence length="298" mass="34664">MNWRNFLIVTLVCVSSSIFAQSNLLNAKTPDEIGKKTQAELNADNDKPLPYGYVADRDMFMSKTVWELIDINQRVNFPLYFPVDEGVELSADRKPLYAVLMNAIKDKKITEVYDSGYFTAKKTYEEIEKSLVFIDTLDQGIEELNSGAKSVSPEFIVKTEIKPIDVAGYRVKGCWYFDKRQGELKYRLLGICPVVPDVYTMGNEATKEYIDLFWIYFPAARDVLHGAKAFNDRNSSMPFTFDHLLNARRFNGTIYLEENVYGDREIKDYMKENSLMQLLESERVKEKIRNFEHDMWNY</sequence>
<name>A0ABY9RC61_9FLAO</name>
<evidence type="ECO:0000256" key="1">
    <source>
        <dbReference type="SAM" id="SignalP"/>
    </source>
</evidence>
<dbReference type="Proteomes" id="UP001180481">
    <property type="component" value="Chromosome"/>
</dbReference>
<dbReference type="EMBL" id="CP133721">
    <property type="protein sequence ID" value="WMW78249.1"/>
    <property type="molecule type" value="Genomic_DNA"/>
</dbReference>
<gene>
    <name evidence="2" type="primary">gldN</name>
    <name evidence="2" type="ORF">RF683_02055</name>
</gene>
<keyword evidence="3" id="KW-1185">Reference proteome</keyword>
<keyword evidence="1" id="KW-0732">Signal</keyword>
<organism evidence="2 3">
    <name type="scientific">Flavobacterium nakdongensis</name>
    <dbReference type="NCBI Taxonomy" id="3073563"/>
    <lineage>
        <taxon>Bacteria</taxon>
        <taxon>Pseudomonadati</taxon>
        <taxon>Bacteroidota</taxon>
        <taxon>Flavobacteriia</taxon>
        <taxon>Flavobacteriales</taxon>
        <taxon>Flavobacteriaceae</taxon>
        <taxon>Flavobacterium</taxon>
    </lineage>
</organism>
<evidence type="ECO:0000313" key="3">
    <source>
        <dbReference type="Proteomes" id="UP001180481"/>
    </source>
</evidence>
<dbReference type="InterPro" id="IPR019847">
    <property type="entry name" value="Gliding_motility_assoc_GldN"/>
</dbReference>
<accession>A0ABY9RC61</accession>
<dbReference type="NCBIfam" id="TIGR03523">
    <property type="entry name" value="GldN"/>
    <property type="match status" value="1"/>
</dbReference>
<feature type="chain" id="PRO_5046251898" evidence="1">
    <location>
        <begin position="21"/>
        <end position="298"/>
    </location>
</feature>
<feature type="signal peptide" evidence="1">
    <location>
        <begin position="1"/>
        <end position="20"/>
    </location>
</feature>
<evidence type="ECO:0000313" key="2">
    <source>
        <dbReference type="EMBL" id="WMW78249.1"/>
    </source>
</evidence>